<dbReference type="RefSeq" id="WP_099622711.1">
    <property type="nucleotide sequence ID" value="NZ_CP024201.1"/>
</dbReference>
<dbReference type="Proteomes" id="UP000228945">
    <property type="component" value="Chromosome"/>
</dbReference>
<sequence>MTLSRIVMRLARNPGTEFADGDDHRGYTLVAPLTGDGKLDVDAFQKERALCTVRRFAPDEDAVVGRLTRRGPTWFFDYDDQSDADDEPVHRLGDHYFSVGEYVSVADEDGRLLAYKVTDVAPAD</sequence>
<proteinExistence type="predicted"/>
<gene>
    <name evidence="1" type="ORF">CSW64_14095</name>
</gene>
<keyword evidence="2" id="KW-1185">Reference proteome</keyword>
<evidence type="ECO:0000313" key="2">
    <source>
        <dbReference type="Proteomes" id="UP000228945"/>
    </source>
</evidence>
<dbReference type="EMBL" id="CP024201">
    <property type="protein sequence ID" value="ATQ43460.1"/>
    <property type="molecule type" value="Genomic_DNA"/>
</dbReference>
<evidence type="ECO:0000313" key="1">
    <source>
        <dbReference type="EMBL" id="ATQ43460.1"/>
    </source>
</evidence>
<dbReference type="AlphaFoldDB" id="A0A2D2AZM4"/>
<accession>A0A2D2AZM4</accession>
<dbReference type="KEGG" id="cmb:CSW64_14095"/>
<name>A0A2D2AZM4_9CAUL</name>
<reference evidence="1 2" key="1">
    <citation type="submission" date="2017-10" db="EMBL/GenBank/DDBJ databases">
        <title>Genome sequence of Caulobacter mirabilis FWC38.</title>
        <authorList>
            <person name="Fiebig A."/>
            <person name="Crosson S."/>
        </authorList>
    </citation>
    <scope>NUCLEOTIDE SEQUENCE [LARGE SCALE GENOMIC DNA]</scope>
    <source>
        <strain evidence="1 2">FWC 38</strain>
    </source>
</reference>
<organism evidence="1 2">
    <name type="scientific">Caulobacter mirabilis</name>
    <dbReference type="NCBI Taxonomy" id="69666"/>
    <lineage>
        <taxon>Bacteria</taxon>
        <taxon>Pseudomonadati</taxon>
        <taxon>Pseudomonadota</taxon>
        <taxon>Alphaproteobacteria</taxon>
        <taxon>Caulobacterales</taxon>
        <taxon>Caulobacteraceae</taxon>
        <taxon>Caulobacter</taxon>
    </lineage>
</organism>
<protein>
    <submittedName>
        <fullName evidence="1">Uncharacterized protein</fullName>
    </submittedName>
</protein>
<dbReference type="OrthoDB" id="9801741at2"/>